<keyword evidence="2" id="KW-0812">Transmembrane</keyword>
<feature type="region of interest" description="Disordered" evidence="1">
    <location>
        <begin position="103"/>
        <end position="157"/>
    </location>
</feature>
<gene>
    <name evidence="3" type="ORF">DZF97_14265</name>
</gene>
<feature type="transmembrane region" description="Helical" evidence="2">
    <location>
        <begin position="193"/>
        <end position="216"/>
    </location>
</feature>
<evidence type="ECO:0000256" key="2">
    <source>
        <dbReference type="SAM" id="Phobius"/>
    </source>
</evidence>
<feature type="region of interest" description="Disordered" evidence="1">
    <location>
        <begin position="224"/>
        <end position="250"/>
    </location>
</feature>
<feature type="compositionally biased region" description="Low complexity" evidence="1">
    <location>
        <begin position="107"/>
        <end position="134"/>
    </location>
</feature>
<reference evidence="3 4" key="1">
    <citation type="submission" date="2018-08" db="EMBL/GenBank/DDBJ databases">
        <title>Genome Sequence of Clavibacter michiganensis Subspecies type strains, and the Atypical Peach-Colored Strains Isolated from Tomato.</title>
        <authorList>
            <person name="Osdaghi E."/>
            <person name="Portier P."/>
            <person name="Briand M."/>
            <person name="Jacques M.-A."/>
        </authorList>
    </citation>
    <scope>NUCLEOTIDE SEQUENCE [LARGE SCALE GENOMIC DNA]</scope>
    <source>
        <strain evidence="3 4">CFBP 7577</strain>
    </source>
</reference>
<feature type="non-terminal residue" evidence="3">
    <location>
        <position position="250"/>
    </location>
</feature>
<evidence type="ECO:0000256" key="1">
    <source>
        <dbReference type="SAM" id="MobiDB-lite"/>
    </source>
</evidence>
<evidence type="ECO:0000313" key="3">
    <source>
        <dbReference type="EMBL" id="RIJ02997.1"/>
    </source>
</evidence>
<keyword evidence="2" id="KW-1133">Transmembrane helix</keyword>
<accession>A0A399PE80</accession>
<keyword evidence="2" id="KW-0472">Membrane</keyword>
<sequence length="250" mass="25642">MRFVLAIATFVVAALMIGLGIAQHTFLAGPDRITAATSSAGGAAYTIVDGKTLNAHPGLQDTVVRGDGEVFAAYGPASDVAAWVGSSPYTRIAMDEQGALTSQVVQPDATTPTPSPTAGAPGADASGTAAEATPTVTDPRGSDLWLSEQTGEGEVSLSTRLPDDVSLILATDGQAAAPADVELSWPSEGESPWVVPLVVGGIVLLVVGLVLYLLALRHLRRSRGPRRNLPPRGGPRIPRIGPAARRAALT</sequence>
<evidence type="ECO:0000313" key="4">
    <source>
        <dbReference type="Proteomes" id="UP000265361"/>
    </source>
</evidence>
<protein>
    <submittedName>
        <fullName evidence="3">Uncharacterized protein</fullName>
    </submittedName>
</protein>
<comment type="caution">
    <text evidence="3">The sequence shown here is derived from an EMBL/GenBank/DDBJ whole genome shotgun (WGS) entry which is preliminary data.</text>
</comment>
<feature type="compositionally biased region" description="Low complexity" evidence="1">
    <location>
        <begin position="230"/>
        <end position="250"/>
    </location>
</feature>
<proteinExistence type="predicted"/>
<dbReference type="AlphaFoldDB" id="A0A399PE80"/>
<name>A0A399PE80_9MICO</name>
<dbReference type="EMBL" id="QWED01000609">
    <property type="protein sequence ID" value="RIJ02997.1"/>
    <property type="molecule type" value="Genomic_DNA"/>
</dbReference>
<organism evidence="3 4">
    <name type="scientific">Clavibacter nebraskensis</name>
    <dbReference type="NCBI Taxonomy" id="31963"/>
    <lineage>
        <taxon>Bacteria</taxon>
        <taxon>Bacillati</taxon>
        <taxon>Actinomycetota</taxon>
        <taxon>Actinomycetes</taxon>
        <taxon>Micrococcales</taxon>
        <taxon>Microbacteriaceae</taxon>
        <taxon>Clavibacter</taxon>
    </lineage>
</organism>
<dbReference type="Proteomes" id="UP000265361">
    <property type="component" value="Unassembled WGS sequence"/>
</dbReference>